<dbReference type="EMBL" id="MNCJ02000326">
    <property type="protein sequence ID" value="KAF5783511.1"/>
    <property type="molecule type" value="Genomic_DNA"/>
</dbReference>
<keyword evidence="2" id="KW-1185">Reference proteome</keyword>
<evidence type="ECO:0000313" key="1">
    <source>
        <dbReference type="EMBL" id="KAF5783511.1"/>
    </source>
</evidence>
<comment type="caution">
    <text evidence="1">The sequence shown here is derived from an EMBL/GenBank/DDBJ whole genome shotgun (WGS) entry which is preliminary data.</text>
</comment>
<dbReference type="AlphaFoldDB" id="A0A9K3HSL8"/>
<dbReference type="Gramene" id="mRNA:HanXRQr2_Chr11g0508781">
    <property type="protein sequence ID" value="mRNA:HanXRQr2_Chr11g0508781"/>
    <property type="gene ID" value="HanXRQr2_Chr11g0508781"/>
</dbReference>
<name>A0A9K3HSL8_HELAN</name>
<evidence type="ECO:0000313" key="2">
    <source>
        <dbReference type="Proteomes" id="UP000215914"/>
    </source>
</evidence>
<organism evidence="1 2">
    <name type="scientific">Helianthus annuus</name>
    <name type="common">Common sunflower</name>
    <dbReference type="NCBI Taxonomy" id="4232"/>
    <lineage>
        <taxon>Eukaryota</taxon>
        <taxon>Viridiplantae</taxon>
        <taxon>Streptophyta</taxon>
        <taxon>Embryophyta</taxon>
        <taxon>Tracheophyta</taxon>
        <taxon>Spermatophyta</taxon>
        <taxon>Magnoliopsida</taxon>
        <taxon>eudicotyledons</taxon>
        <taxon>Gunneridae</taxon>
        <taxon>Pentapetalae</taxon>
        <taxon>asterids</taxon>
        <taxon>campanulids</taxon>
        <taxon>Asterales</taxon>
        <taxon>Asteraceae</taxon>
        <taxon>Asteroideae</taxon>
        <taxon>Heliantheae alliance</taxon>
        <taxon>Heliantheae</taxon>
        <taxon>Helianthus</taxon>
    </lineage>
</organism>
<dbReference type="Proteomes" id="UP000215914">
    <property type="component" value="Unassembled WGS sequence"/>
</dbReference>
<proteinExistence type="predicted"/>
<reference evidence="1" key="1">
    <citation type="journal article" date="2017" name="Nature">
        <title>The sunflower genome provides insights into oil metabolism, flowering and Asterid evolution.</title>
        <authorList>
            <person name="Badouin H."/>
            <person name="Gouzy J."/>
            <person name="Grassa C.J."/>
            <person name="Murat F."/>
            <person name="Staton S.E."/>
            <person name="Cottret L."/>
            <person name="Lelandais-Briere C."/>
            <person name="Owens G.L."/>
            <person name="Carrere S."/>
            <person name="Mayjonade B."/>
            <person name="Legrand L."/>
            <person name="Gill N."/>
            <person name="Kane N.C."/>
            <person name="Bowers J.E."/>
            <person name="Hubner S."/>
            <person name="Bellec A."/>
            <person name="Berard A."/>
            <person name="Berges H."/>
            <person name="Blanchet N."/>
            <person name="Boniface M.C."/>
            <person name="Brunel D."/>
            <person name="Catrice O."/>
            <person name="Chaidir N."/>
            <person name="Claudel C."/>
            <person name="Donnadieu C."/>
            <person name="Faraut T."/>
            <person name="Fievet G."/>
            <person name="Helmstetter N."/>
            <person name="King M."/>
            <person name="Knapp S.J."/>
            <person name="Lai Z."/>
            <person name="Le Paslier M.C."/>
            <person name="Lippi Y."/>
            <person name="Lorenzon L."/>
            <person name="Mandel J.R."/>
            <person name="Marage G."/>
            <person name="Marchand G."/>
            <person name="Marquand E."/>
            <person name="Bret-Mestries E."/>
            <person name="Morien E."/>
            <person name="Nambeesan S."/>
            <person name="Nguyen T."/>
            <person name="Pegot-Espagnet P."/>
            <person name="Pouilly N."/>
            <person name="Raftis F."/>
            <person name="Sallet E."/>
            <person name="Schiex T."/>
            <person name="Thomas J."/>
            <person name="Vandecasteele C."/>
            <person name="Vares D."/>
            <person name="Vear F."/>
            <person name="Vautrin S."/>
            <person name="Crespi M."/>
            <person name="Mangin B."/>
            <person name="Burke J.M."/>
            <person name="Salse J."/>
            <person name="Munos S."/>
            <person name="Vincourt P."/>
            <person name="Rieseberg L.H."/>
            <person name="Langlade N.B."/>
        </authorList>
    </citation>
    <scope>NUCLEOTIDE SEQUENCE</scope>
    <source>
        <tissue evidence="1">Leaves</tissue>
    </source>
</reference>
<protein>
    <submittedName>
        <fullName evidence="1">Uncharacterized protein</fullName>
    </submittedName>
</protein>
<reference evidence="1" key="2">
    <citation type="submission" date="2020-06" db="EMBL/GenBank/DDBJ databases">
        <title>Helianthus annuus Genome sequencing and assembly Release 2.</title>
        <authorList>
            <person name="Gouzy J."/>
            <person name="Langlade N."/>
            <person name="Munos S."/>
        </authorList>
    </citation>
    <scope>NUCLEOTIDE SEQUENCE</scope>
    <source>
        <tissue evidence="1">Leaves</tissue>
    </source>
</reference>
<sequence length="73" mass="8338">MVGEIKTLGFLWVKNRPKLPSLEWDQWCNFNVLMLFAASIEIPLCKERFSAACSSANFLDSFICFSISLFLKA</sequence>
<accession>A0A9K3HSL8</accession>
<gene>
    <name evidence="1" type="ORF">HanXRQr2_Chr11g0508781</name>
</gene>